<dbReference type="InterPro" id="IPR013830">
    <property type="entry name" value="SGNH_hydro"/>
</dbReference>
<evidence type="ECO:0000256" key="1">
    <source>
        <dbReference type="SAM" id="SignalP"/>
    </source>
</evidence>
<dbReference type="Gene3D" id="3.40.50.1110">
    <property type="entry name" value="SGNH hydrolase"/>
    <property type="match status" value="1"/>
</dbReference>
<dbReference type="PANTHER" id="PTHR30383">
    <property type="entry name" value="THIOESTERASE 1/PROTEASE 1/LYSOPHOSPHOLIPASE L1"/>
    <property type="match status" value="1"/>
</dbReference>
<dbReference type="Pfam" id="PF13472">
    <property type="entry name" value="Lipase_GDSL_2"/>
    <property type="match status" value="1"/>
</dbReference>
<keyword evidence="1" id="KW-0732">Signal</keyword>
<dbReference type="AlphaFoldDB" id="A0AB72X167"/>
<comment type="caution">
    <text evidence="3">The sequence shown here is derived from an EMBL/GenBank/DDBJ whole genome shotgun (WGS) entry which is preliminary data.</text>
</comment>
<dbReference type="GO" id="GO:0004622">
    <property type="term" value="F:phosphatidylcholine lysophospholipase activity"/>
    <property type="evidence" value="ECO:0007669"/>
    <property type="project" value="TreeGrafter"/>
</dbReference>
<name>A0AB72X167_9RALS</name>
<accession>A0AB72X167</accession>
<organism evidence="3 4">
    <name type="scientific">Ralstonia edaphi</name>
    <dbReference type="NCBI Taxonomy" id="3058599"/>
    <lineage>
        <taxon>Bacteria</taxon>
        <taxon>Pseudomonadati</taxon>
        <taxon>Pseudomonadota</taxon>
        <taxon>Betaproteobacteria</taxon>
        <taxon>Burkholderiales</taxon>
        <taxon>Burkholderiaceae</taxon>
        <taxon>Ralstonia</taxon>
    </lineage>
</organism>
<dbReference type="RefSeq" id="WP_316898774.1">
    <property type="nucleotide sequence ID" value="NZ_CATWHI010000001.1"/>
</dbReference>
<dbReference type="EMBL" id="CATWHI010000001">
    <property type="protein sequence ID" value="CAJ0737787.1"/>
    <property type="molecule type" value="Genomic_DNA"/>
</dbReference>
<evidence type="ECO:0000313" key="4">
    <source>
        <dbReference type="Proteomes" id="UP001189225"/>
    </source>
</evidence>
<protein>
    <recommendedName>
        <fullName evidence="2">SGNH hydrolase-type esterase domain-containing protein</fullName>
    </recommendedName>
</protein>
<dbReference type="InterPro" id="IPR051532">
    <property type="entry name" value="Ester_Hydrolysis_Enzymes"/>
</dbReference>
<dbReference type="CDD" id="cd00229">
    <property type="entry name" value="SGNH_hydrolase"/>
    <property type="match status" value="1"/>
</dbReference>
<sequence length="229" mass="23720">MKTNLIAGAVLALAALSLQGCGGGGDGADSAATSAAAAPSPKPAPVLIEEYGDSTTYGNGLSTSEPAVLQALLGDVAIVSNQGRGGWDSGMFYNLPWSKTMADSKARVVTINVGMNDAYPSHAISVDQYGQFLTALVQTARGAGKTVVLYEPNPSCDPLRVDLPKYVAKLNAVAADQDVPVVHHYSVISAMPDWQKLIPDCVHPSPALYAQIAQMNAIALAPMVKALAQ</sequence>
<dbReference type="SUPFAM" id="SSF52266">
    <property type="entry name" value="SGNH hydrolase"/>
    <property type="match status" value="1"/>
</dbReference>
<dbReference type="PANTHER" id="PTHR30383:SF5">
    <property type="entry name" value="SGNH HYDROLASE-TYPE ESTERASE DOMAIN-CONTAINING PROTEIN"/>
    <property type="match status" value="1"/>
</dbReference>
<dbReference type="InterPro" id="IPR036514">
    <property type="entry name" value="SGNH_hydro_sf"/>
</dbReference>
<evidence type="ECO:0000259" key="2">
    <source>
        <dbReference type="Pfam" id="PF13472"/>
    </source>
</evidence>
<dbReference type="Proteomes" id="UP001189225">
    <property type="component" value="Unassembled WGS sequence"/>
</dbReference>
<feature type="domain" description="SGNH hydrolase-type esterase" evidence="2">
    <location>
        <begin position="51"/>
        <end position="210"/>
    </location>
</feature>
<evidence type="ECO:0000313" key="3">
    <source>
        <dbReference type="EMBL" id="CAJ0737787.1"/>
    </source>
</evidence>
<feature type="chain" id="PRO_5044500761" description="SGNH hydrolase-type esterase domain-containing protein" evidence="1">
    <location>
        <begin position="21"/>
        <end position="229"/>
    </location>
</feature>
<dbReference type="PROSITE" id="PS51257">
    <property type="entry name" value="PROKAR_LIPOPROTEIN"/>
    <property type="match status" value="1"/>
</dbReference>
<proteinExistence type="predicted"/>
<reference evidence="3 4" key="1">
    <citation type="submission" date="2023-07" db="EMBL/GenBank/DDBJ databases">
        <authorList>
            <person name="Peeters C."/>
        </authorList>
    </citation>
    <scope>NUCLEOTIDE SEQUENCE [LARGE SCALE GENOMIC DNA]</scope>
    <source>
        <strain evidence="3 4">R-16034</strain>
    </source>
</reference>
<feature type="signal peptide" evidence="1">
    <location>
        <begin position="1"/>
        <end position="20"/>
    </location>
</feature>
<keyword evidence="4" id="KW-1185">Reference proteome</keyword>
<gene>
    <name evidence="3" type="ORF">R16034_00847</name>
</gene>